<dbReference type="InterPro" id="IPR009061">
    <property type="entry name" value="DNA-bd_dom_put_sf"/>
</dbReference>
<dbReference type="CDD" id="cd04783">
    <property type="entry name" value="HTH_MerR1"/>
    <property type="match status" value="1"/>
</dbReference>
<dbReference type="PROSITE" id="PS50937">
    <property type="entry name" value="HTH_MERR_2"/>
    <property type="match status" value="1"/>
</dbReference>
<organism evidence="9 10">
    <name type="scientific">Tenggerimyces flavus</name>
    <dbReference type="NCBI Taxonomy" id="1708749"/>
    <lineage>
        <taxon>Bacteria</taxon>
        <taxon>Bacillati</taxon>
        <taxon>Actinomycetota</taxon>
        <taxon>Actinomycetes</taxon>
        <taxon>Propionibacteriales</taxon>
        <taxon>Nocardioidaceae</taxon>
        <taxon>Tenggerimyces</taxon>
    </lineage>
</organism>
<evidence type="ECO:0000256" key="6">
    <source>
        <dbReference type="ARBA" id="ARBA00023163"/>
    </source>
</evidence>
<dbReference type="SMART" id="SM00422">
    <property type="entry name" value="HTH_MERR"/>
    <property type="match status" value="1"/>
</dbReference>
<feature type="domain" description="HTH merR-type" evidence="8">
    <location>
        <begin position="1"/>
        <end position="69"/>
    </location>
</feature>
<sequence length="126" mass="14067">MRTKELADQVGVNTQTLRYYERRGLLTVPPRSPGGYRDYPSDAIALLRFVKRSQQLGFTLDEVEELLSLDAGGPDSCDAVRDLAHGRMTDLERRIADLQRMHSALGDLLATCTLPRAERACPLLLP</sequence>
<evidence type="ECO:0000313" key="9">
    <source>
        <dbReference type="EMBL" id="MFC3761190.1"/>
    </source>
</evidence>
<dbReference type="PRINTS" id="PR00040">
    <property type="entry name" value="HTHMERR"/>
</dbReference>
<accession>A0ABV7YC07</accession>
<reference evidence="10" key="1">
    <citation type="journal article" date="2019" name="Int. J. Syst. Evol. Microbiol.">
        <title>The Global Catalogue of Microorganisms (GCM) 10K type strain sequencing project: providing services to taxonomists for standard genome sequencing and annotation.</title>
        <authorList>
            <consortium name="The Broad Institute Genomics Platform"/>
            <consortium name="The Broad Institute Genome Sequencing Center for Infectious Disease"/>
            <person name="Wu L."/>
            <person name="Ma J."/>
        </authorList>
    </citation>
    <scope>NUCLEOTIDE SEQUENCE [LARGE SCALE GENOMIC DNA]</scope>
    <source>
        <strain evidence="10">CGMCC 4.7241</strain>
    </source>
</reference>
<keyword evidence="2" id="KW-0475">Mercuric resistance</keyword>
<dbReference type="PANTHER" id="PTHR30204">
    <property type="entry name" value="REDOX-CYCLING DRUG-SENSING TRANSCRIPTIONAL ACTIVATOR SOXR"/>
    <property type="match status" value="1"/>
</dbReference>
<dbReference type="SUPFAM" id="SSF46955">
    <property type="entry name" value="Putative DNA-binding domain"/>
    <property type="match status" value="1"/>
</dbReference>
<protein>
    <recommendedName>
        <fullName evidence="1">Mercuric resistance operon regulatory protein</fullName>
    </recommendedName>
</protein>
<proteinExistence type="predicted"/>
<evidence type="ECO:0000256" key="1">
    <source>
        <dbReference type="ARBA" id="ARBA00017146"/>
    </source>
</evidence>
<dbReference type="InterPro" id="IPR011794">
    <property type="entry name" value="MerR"/>
</dbReference>
<dbReference type="InterPro" id="IPR000551">
    <property type="entry name" value="MerR-type_HTH_dom"/>
</dbReference>
<keyword evidence="6" id="KW-0804">Transcription</keyword>
<dbReference type="PANTHER" id="PTHR30204:SF94">
    <property type="entry name" value="HEAVY METAL-DEPENDENT TRANSCRIPTIONAL REGULATOR HI_0293-RELATED"/>
    <property type="match status" value="1"/>
</dbReference>
<evidence type="ECO:0000256" key="7">
    <source>
        <dbReference type="ARBA" id="ARBA00024874"/>
    </source>
</evidence>
<keyword evidence="4" id="KW-0805">Transcription regulation</keyword>
<keyword evidence="5" id="KW-0238">DNA-binding</keyword>
<dbReference type="InterPro" id="IPR047057">
    <property type="entry name" value="MerR_fam"/>
</dbReference>
<comment type="function">
    <text evidence="7">Mediates the mercuric-dependent induction of mercury resistance operon. In the absence of mercury MerR represses transcription by binding tightly to the mer operator region; when mercury is present the dimeric complex binds a single ion and becomes a potent transcriptional activator, while remaining bound to the mer site.</text>
</comment>
<dbReference type="RefSeq" id="WP_205117402.1">
    <property type="nucleotide sequence ID" value="NZ_JAFBCM010000001.1"/>
</dbReference>
<dbReference type="EMBL" id="JBHRZH010000006">
    <property type="protein sequence ID" value="MFC3761190.1"/>
    <property type="molecule type" value="Genomic_DNA"/>
</dbReference>
<name>A0ABV7YC07_9ACTN</name>
<gene>
    <name evidence="9" type="ORF">ACFOUW_10090</name>
</gene>
<comment type="caution">
    <text evidence="9">The sequence shown here is derived from an EMBL/GenBank/DDBJ whole genome shotgun (WGS) entry which is preliminary data.</text>
</comment>
<evidence type="ECO:0000259" key="8">
    <source>
        <dbReference type="PROSITE" id="PS50937"/>
    </source>
</evidence>
<keyword evidence="10" id="KW-1185">Reference proteome</keyword>
<evidence type="ECO:0000256" key="2">
    <source>
        <dbReference type="ARBA" id="ARBA00022466"/>
    </source>
</evidence>
<dbReference type="Gene3D" id="1.10.1660.10">
    <property type="match status" value="1"/>
</dbReference>
<evidence type="ECO:0000256" key="3">
    <source>
        <dbReference type="ARBA" id="ARBA00022914"/>
    </source>
</evidence>
<evidence type="ECO:0000313" key="10">
    <source>
        <dbReference type="Proteomes" id="UP001595699"/>
    </source>
</evidence>
<dbReference type="Proteomes" id="UP001595699">
    <property type="component" value="Unassembled WGS sequence"/>
</dbReference>
<evidence type="ECO:0000256" key="5">
    <source>
        <dbReference type="ARBA" id="ARBA00023125"/>
    </source>
</evidence>
<evidence type="ECO:0000256" key="4">
    <source>
        <dbReference type="ARBA" id="ARBA00023015"/>
    </source>
</evidence>
<dbReference type="Pfam" id="PF13411">
    <property type="entry name" value="MerR_1"/>
    <property type="match status" value="1"/>
</dbReference>
<keyword evidence="3" id="KW-0476">Mercury</keyword>